<dbReference type="Pfam" id="PF00072">
    <property type="entry name" value="Response_reg"/>
    <property type="match status" value="1"/>
</dbReference>
<evidence type="ECO:0000256" key="7">
    <source>
        <dbReference type="PROSITE-ProRule" id="PRU01091"/>
    </source>
</evidence>
<dbReference type="PROSITE" id="PS50110">
    <property type="entry name" value="RESPONSE_REGULATORY"/>
    <property type="match status" value="1"/>
</dbReference>
<comment type="caution">
    <text evidence="6">Lacks conserved residue(s) required for the propagation of feature annotation.</text>
</comment>
<accession>A0AAW9M5V8</accession>
<dbReference type="InterPro" id="IPR039420">
    <property type="entry name" value="WalR-like"/>
</dbReference>
<dbReference type="InterPro" id="IPR001867">
    <property type="entry name" value="OmpR/PhoB-type_DNA-bd"/>
</dbReference>
<proteinExistence type="predicted"/>
<protein>
    <recommendedName>
        <fullName evidence="12">DNA-binding response regulator</fullName>
    </recommendedName>
</protein>
<dbReference type="SUPFAM" id="SSF52172">
    <property type="entry name" value="CheY-like"/>
    <property type="match status" value="1"/>
</dbReference>
<organism evidence="10 11">
    <name type="scientific">Citrobacter amalonaticus</name>
    <dbReference type="NCBI Taxonomy" id="35703"/>
    <lineage>
        <taxon>Bacteria</taxon>
        <taxon>Pseudomonadati</taxon>
        <taxon>Pseudomonadota</taxon>
        <taxon>Gammaproteobacteria</taxon>
        <taxon>Enterobacterales</taxon>
        <taxon>Enterobacteriaceae</taxon>
        <taxon>Citrobacter</taxon>
    </lineage>
</organism>
<feature type="domain" description="OmpR/PhoB-type" evidence="9">
    <location>
        <begin position="124"/>
        <end position="221"/>
    </location>
</feature>
<dbReference type="Gene3D" id="1.10.10.10">
    <property type="entry name" value="Winged helix-like DNA-binding domain superfamily/Winged helix DNA-binding domain"/>
    <property type="match status" value="1"/>
</dbReference>
<dbReference type="InterPro" id="IPR036388">
    <property type="entry name" value="WH-like_DNA-bd_sf"/>
</dbReference>
<dbReference type="InterPro" id="IPR001789">
    <property type="entry name" value="Sig_transdc_resp-reg_receiver"/>
</dbReference>
<dbReference type="CDD" id="cd00383">
    <property type="entry name" value="trans_reg_C"/>
    <property type="match status" value="1"/>
</dbReference>
<evidence type="ECO:0000313" key="10">
    <source>
        <dbReference type="EMBL" id="SAY72961.1"/>
    </source>
</evidence>
<dbReference type="Gene3D" id="3.40.50.2300">
    <property type="match status" value="1"/>
</dbReference>
<dbReference type="EMBL" id="LT556085">
    <property type="protein sequence ID" value="SAY72961.1"/>
    <property type="molecule type" value="Genomic_DNA"/>
</dbReference>
<dbReference type="GO" id="GO:0000156">
    <property type="term" value="F:phosphorelay response regulator activity"/>
    <property type="evidence" value="ECO:0007669"/>
    <property type="project" value="TreeGrafter"/>
</dbReference>
<evidence type="ECO:0000259" key="9">
    <source>
        <dbReference type="PROSITE" id="PS51755"/>
    </source>
</evidence>
<dbReference type="Pfam" id="PF00486">
    <property type="entry name" value="Trans_reg_C"/>
    <property type="match status" value="1"/>
</dbReference>
<evidence type="ECO:0000256" key="1">
    <source>
        <dbReference type="ARBA" id="ARBA00022553"/>
    </source>
</evidence>
<keyword evidence="3" id="KW-0805">Transcription regulation</keyword>
<evidence type="ECO:0000256" key="5">
    <source>
        <dbReference type="ARBA" id="ARBA00023163"/>
    </source>
</evidence>
<dbReference type="PANTHER" id="PTHR48111">
    <property type="entry name" value="REGULATOR OF RPOS"/>
    <property type="match status" value="1"/>
</dbReference>
<sequence>MRVLVMEPDVVHQYYLKSQFEEAGFLVDSATSIKQAELYMLSNYPEIILMNIDSVEGESAIAIKKWRRERRNIKIMVLSSTNDIQYKVNFLNCGADDYVTMPFQIQEVIVRVWVLVRRTFCIPAKKIKKGNVELDLSGKALCIGNNIIRLTGFEFKIMALLMENTGSVLSKSRIMSHIYDDGAVKNNNTVEVLIGRLRKKLAAYNGGKIKNQRDNGYYLKT</sequence>
<keyword evidence="5" id="KW-0804">Transcription</keyword>
<reference evidence="10 11" key="1">
    <citation type="submission" date="2016-04" db="EMBL/GenBank/DDBJ databases">
        <authorList>
            <person name="Regsiter A."/>
            <person name="William W."/>
        </authorList>
    </citation>
    <scope>NUCLEOTIDE SEQUENCE [LARGE SCALE GENOMIC DNA]</scope>
    <source>
        <strain evidence="10 11">92</strain>
    </source>
</reference>
<evidence type="ECO:0000256" key="4">
    <source>
        <dbReference type="ARBA" id="ARBA00023125"/>
    </source>
</evidence>
<name>A0AAW9M5V8_CITAM</name>
<evidence type="ECO:0000259" key="8">
    <source>
        <dbReference type="PROSITE" id="PS50110"/>
    </source>
</evidence>
<dbReference type="AlphaFoldDB" id="A0AAW9M5V8"/>
<dbReference type="GO" id="GO:0005829">
    <property type="term" value="C:cytosol"/>
    <property type="evidence" value="ECO:0007669"/>
    <property type="project" value="TreeGrafter"/>
</dbReference>
<dbReference type="GO" id="GO:0000976">
    <property type="term" value="F:transcription cis-regulatory region binding"/>
    <property type="evidence" value="ECO:0007669"/>
    <property type="project" value="TreeGrafter"/>
</dbReference>
<evidence type="ECO:0008006" key="12">
    <source>
        <dbReference type="Google" id="ProtNLM"/>
    </source>
</evidence>
<keyword evidence="4 7" id="KW-0238">DNA-binding</keyword>
<dbReference type="InterPro" id="IPR011006">
    <property type="entry name" value="CheY-like_superfamily"/>
</dbReference>
<evidence type="ECO:0000256" key="2">
    <source>
        <dbReference type="ARBA" id="ARBA00023012"/>
    </source>
</evidence>
<dbReference type="GO" id="GO:0032993">
    <property type="term" value="C:protein-DNA complex"/>
    <property type="evidence" value="ECO:0007669"/>
    <property type="project" value="TreeGrafter"/>
</dbReference>
<dbReference type="Proteomes" id="UP000245995">
    <property type="component" value="Chromosome CITRO92"/>
</dbReference>
<dbReference type="SMART" id="SM00448">
    <property type="entry name" value="REC"/>
    <property type="match status" value="1"/>
</dbReference>
<feature type="domain" description="Response regulatory" evidence="8">
    <location>
        <begin position="2"/>
        <end position="116"/>
    </location>
</feature>
<dbReference type="GO" id="GO:0006355">
    <property type="term" value="P:regulation of DNA-templated transcription"/>
    <property type="evidence" value="ECO:0007669"/>
    <property type="project" value="InterPro"/>
</dbReference>
<evidence type="ECO:0000256" key="3">
    <source>
        <dbReference type="ARBA" id="ARBA00023015"/>
    </source>
</evidence>
<evidence type="ECO:0000256" key="6">
    <source>
        <dbReference type="PROSITE-ProRule" id="PRU00169"/>
    </source>
</evidence>
<evidence type="ECO:0000313" key="11">
    <source>
        <dbReference type="Proteomes" id="UP000245995"/>
    </source>
</evidence>
<dbReference type="PROSITE" id="PS51755">
    <property type="entry name" value="OMPR_PHOB"/>
    <property type="match status" value="1"/>
</dbReference>
<dbReference type="PANTHER" id="PTHR48111:SF71">
    <property type="entry name" value="TRANSCRIPTIONAL REGULATORY PROTEIN PHOP"/>
    <property type="match status" value="1"/>
</dbReference>
<dbReference type="RefSeq" id="WP_109739469.1">
    <property type="nucleotide sequence ID" value="NZ_CABVLR010000024.1"/>
</dbReference>
<gene>
    <name evidence="10" type="ORF">CITRO92_0280</name>
</gene>
<dbReference type="SMART" id="SM00862">
    <property type="entry name" value="Trans_reg_C"/>
    <property type="match status" value="1"/>
</dbReference>
<keyword evidence="2" id="KW-0902">Two-component regulatory system</keyword>
<feature type="DNA-binding region" description="OmpR/PhoB-type" evidence="7">
    <location>
        <begin position="124"/>
        <end position="221"/>
    </location>
</feature>
<keyword evidence="1" id="KW-0597">Phosphoprotein</keyword>